<keyword evidence="2" id="KW-0472">Membrane</keyword>
<protein>
    <submittedName>
        <fullName evidence="3">Uncharacterized protein</fullName>
    </submittedName>
</protein>
<gene>
    <name evidence="3" type="ORF">F0M18_02070</name>
</gene>
<feature type="compositionally biased region" description="Polar residues" evidence="1">
    <location>
        <begin position="63"/>
        <end position="82"/>
    </location>
</feature>
<keyword evidence="2" id="KW-1133">Transmembrane helix</keyword>
<dbReference type="AlphaFoldDB" id="A0A5B0X4I9"/>
<evidence type="ECO:0000256" key="2">
    <source>
        <dbReference type="SAM" id="Phobius"/>
    </source>
</evidence>
<evidence type="ECO:0000313" key="3">
    <source>
        <dbReference type="EMBL" id="KAA1194244.1"/>
    </source>
</evidence>
<name>A0A5B0X4I9_9GAMM</name>
<dbReference type="Proteomes" id="UP000323708">
    <property type="component" value="Unassembled WGS sequence"/>
</dbReference>
<accession>A0A5B0X4I9</accession>
<reference evidence="3 4" key="1">
    <citation type="submission" date="2019-09" db="EMBL/GenBank/DDBJ databases">
        <authorList>
            <person name="Chen X.-Y."/>
        </authorList>
    </citation>
    <scope>NUCLEOTIDE SEQUENCE [LARGE SCALE GENOMIC DNA]</scope>
    <source>
        <strain evidence="3 4">NY5</strain>
    </source>
</reference>
<feature type="region of interest" description="Disordered" evidence="1">
    <location>
        <begin position="58"/>
        <end position="122"/>
    </location>
</feature>
<dbReference type="RefSeq" id="WP_149609713.1">
    <property type="nucleotide sequence ID" value="NZ_VTUX01000001.1"/>
</dbReference>
<evidence type="ECO:0000256" key="1">
    <source>
        <dbReference type="SAM" id="MobiDB-lite"/>
    </source>
</evidence>
<comment type="caution">
    <text evidence="3">The sequence shown here is derived from an EMBL/GenBank/DDBJ whole genome shotgun (WGS) entry which is preliminary data.</text>
</comment>
<keyword evidence="4" id="KW-1185">Reference proteome</keyword>
<sequence length="122" mass="12421">MTTTNALRWALTTAMMPLSTELLAAEGGVSVSAGLLAELGLLLVALVLGFGVVARRTAAQAEKPSSSHSDESTAQGAGSQPEQAPAPFLRLIPTTSAPAAEQDSESPPTSPAKEITPPQRTA</sequence>
<organism evidence="3 4">
    <name type="scientific">Pseudohalioglobus sediminis</name>
    <dbReference type="NCBI Taxonomy" id="2606449"/>
    <lineage>
        <taxon>Bacteria</taxon>
        <taxon>Pseudomonadati</taxon>
        <taxon>Pseudomonadota</taxon>
        <taxon>Gammaproteobacteria</taxon>
        <taxon>Cellvibrionales</taxon>
        <taxon>Halieaceae</taxon>
        <taxon>Pseudohalioglobus</taxon>
    </lineage>
</organism>
<dbReference type="EMBL" id="VTUX01000001">
    <property type="protein sequence ID" value="KAA1194244.1"/>
    <property type="molecule type" value="Genomic_DNA"/>
</dbReference>
<proteinExistence type="predicted"/>
<feature type="transmembrane region" description="Helical" evidence="2">
    <location>
        <begin position="34"/>
        <end position="54"/>
    </location>
</feature>
<evidence type="ECO:0000313" key="4">
    <source>
        <dbReference type="Proteomes" id="UP000323708"/>
    </source>
</evidence>
<keyword evidence="2" id="KW-0812">Transmembrane</keyword>